<dbReference type="Proteomes" id="UP000644660">
    <property type="component" value="Unassembled WGS sequence"/>
</dbReference>
<dbReference type="Pfam" id="PF00226">
    <property type="entry name" value="DnaJ"/>
    <property type="match status" value="1"/>
</dbReference>
<feature type="region of interest" description="Disordered" evidence="1">
    <location>
        <begin position="310"/>
        <end position="334"/>
    </location>
</feature>
<dbReference type="GeneID" id="64856234"/>
<dbReference type="PROSITE" id="PS50076">
    <property type="entry name" value="DNAJ_2"/>
    <property type="match status" value="1"/>
</dbReference>
<evidence type="ECO:0000256" key="1">
    <source>
        <dbReference type="SAM" id="MobiDB-lite"/>
    </source>
</evidence>
<comment type="caution">
    <text evidence="3">The sequence shown here is derived from an EMBL/GenBank/DDBJ whole genome shotgun (WGS) entry which is preliminary data.</text>
</comment>
<dbReference type="InterPro" id="IPR036869">
    <property type="entry name" value="J_dom_sf"/>
</dbReference>
<evidence type="ECO:0000259" key="2">
    <source>
        <dbReference type="PROSITE" id="PS50076"/>
    </source>
</evidence>
<dbReference type="EMBL" id="CAEFZW010000002">
    <property type="protein sequence ID" value="CAB4253081.1"/>
    <property type="molecule type" value="Genomic_DNA"/>
</dbReference>
<sequence>MIAFTDVTRMNTKKTFISRMRKFTPFQTYRFYARMIDNDDLELARRSNQSNEPLKDLQWPGMKYPTPYEIFGLNTNITSRLTNDQLRELKKKYHKYVKIYHPDLSLSRDILDPIITGKILTMEEKVNRFKVISQAYDILTNQHKKRLYDLNRSNWSHGTPSSNDLNDLFRSRNFSSDDTSRYWHAGTWEDMNEFNERNKNGEDDSTEQIKYVIFWAIGMLICIEGSVLLSKIENSLVGKVDYGITEDDVEKGLYSSYENYGLDDDKLSRIKRFLWFRSWGLYTNQDELDREAKANETLLNSISDPETGELINVNKKDKDVPDSTDEKISEDAIK</sequence>
<dbReference type="AlphaFoldDB" id="A0A8H2VD26"/>
<keyword evidence="4" id="KW-1185">Reference proteome</keyword>
<evidence type="ECO:0000313" key="4">
    <source>
        <dbReference type="Proteomes" id="UP000644660"/>
    </source>
</evidence>
<dbReference type="PROSITE" id="PS00636">
    <property type="entry name" value="DNAJ_1"/>
    <property type="match status" value="1"/>
</dbReference>
<dbReference type="Gene3D" id="1.10.287.110">
    <property type="entry name" value="DnaJ domain"/>
    <property type="match status" value="1"/>
</dbReference>
<dbReference type="InterPro" id="IPR050817">
    <property type="entry name" value="DjlA_DnaK_co-chaperone"/>
</dbReference>
<dbReference type="SMART" id="SM00271">
    <property type="entry name" value="DnaJ"/>
    <property type="match status" value="1"/>
</dbReference>
<accession>A0A8H2VD26</accession>
<organism evidence="3 4">
    <name type="scientific">Maudiozyma barnettii</name>
    <dbReference type="NCBI Taxonomy" id="61262"/>
    <lineage>
        <taxon>Eukaryota</taxon>
        <taxon>Fungi</taxon>
        <taxon>Dikarya</taxon>
        <taxon>Ascomycota</taxon>
        <taxon>Saccharomycotina</taxon>
        <taxon>Saccharomycetes</taxon>
        <taxon>Saccharomycetales</taxon>
        <taxon>Saccharomycetaceae</taxon>
        <taxon>Maudiozyma</taxon>
    </lineage>
</organism>
<protein>
    <submittedName>
        <fullName evidence="3">Similar to Saccharomyces cerevisiae YPR061C JID1 Probable Hsp40p co-chaperone</fullName>
    </submittedName>
</protein>
<dbReference type="OrthoDB" id="445556at2759"/>
<feature type="compositionally biased region" description="Basic and acidic residues" evidence="1">
    <location>
        <begin position="314"/>
        <end position="334"/>
    </location>
</feature>
<name>A0A8H2VD26_9SACH</name>
<feature type="domain" description="J" evidence="2">
    <location>
        <begin position="66"/>
        <end position="152"/>
    </location>
</feature>
<reference evidence="3 4" key="1">
    <citation type="submission" date="2020-05" db="EMBL/GenBank/DDBJ databases">
        <authorList>
            <person name="Casaregola S."/>
            <person name="Devillers H."/>
            <person name="Grondin C."/>
        </authorList>
    </citation>
    <scope>NUCLEOTIDE SEQUENCE [LARGE SCALE GENOMIC DNA]</scope>
    <source>
        <strain evidence="3 4">CLIB 1767</strain>
    </source>
</reference>
<proteinExistence type="predicted"/>
<dbReference type="SUPFAM" id="SSF46565">
    <property type="entry name" value="Chaperone J-domain"/>
    <property type="match status" value="1"/>
</dbReference>
<gene>
    <name evidence="3" type="ORF">KABA2_02S11330</name>
</gene>
<dbReference type="InterPro" id="IPR018253">
    <property type="entry name" value="DnaJ_domain_CS"/>
</dbReference>
<evidence type="ECO:0000313" key="3">
    <source>
        <dbReference type="EMBL" id="CAB4253081.1"/>
    </source>
</evidence>
<dbReference type="CDD" id="cd06257">
    <property type="entry name" value="DnaJ"/>
    <property type="match status" value="1"/>
</dbReference>
<dbReference type="RefSeq" id="XP_041405119.1">
    <property type="nucleotide sequence ID" value="XM_041549185.1"/>
</dbReference>
<dbReference type="PANTHER" id="PTHR24074">
    <property type="entry name" value="CO-CHAPERONE PROTEIN DJLA"/>
    <property type="match status" value="1"/>
</dbReference>
<dbReference type="InterPro" id="IPR001623">
    <property type="entry name" value="DnaJ_domain"/>
</dbReference>